<dbReference type="Pfam" id="PF10545">
    <property type="entry name" value="MADF_DNA_bdg"/>
    <property type="match status" value="1"/>
</dbReference>
<gene>
    <name evidence="3" type="ORF">BSL78_12185</name>
</gene>
<dbReference type="InterPro" id="IPR006578">
    <property type="entry name" value="MADF-dom"/>
</dbReference>
<dbReference type="PANTHER" id="PTHR12243:SF60">
    <property type="entry name" value="SI:CH211-15D5.12-RELATED"/>
    <property type="match status" value="1"/>
</dbReference>
<dbReference type="GO" id="GO:0005667">
    <property type="term" value="C:transcription regulator complex"/>
    <property type="evidence" value="ECO:0007669"/>
    <property type="project" value="TreeGrafter"/>
</dbReference>
<proteinExistence type="predicted"/>
<feature type="compositionally biased region" description="Acidic residues" evidence="1">
    <location>
        <begin position="239"/>
        <end position="253"/>
    </location>
</feature>
<feature type="domain" description="MADF" evidence="2">
    <location>
        <begin position="167"/>
        <end position="226"/>
    </location>
</feature>
<dbReference type="InterPro" id="IPR039353">
    <property type="entry name" value="TF_Adf1"/>
</dbReference>
<evidence type="ECO:0000256" key="1">
    <source>
        <dbReference type="SAM" id="MobiDB-lite"/>
    </source>
</evidence>
<dbReference type="GO" id="GO:0006357">
    <property type="term" value="P:regulation of transcription by RNA polymerase II"/>
    <property type="evidence" value="ECO:0007669"/>
    <property type="project" value="TreeGrafter"/>
</dbReference>
<accession>A0A2G8KSL7</accession>
<evidence type="ECO:0000259" key="2">
    <source>
        <dbReference type="Pfam" id="PF10545"/>
    </source>
</evidence>
<evidence type="ECO:0000313" key="3">
    <source>
        <dbReference type="EMBL" id="PIK50930.1"/>
    </source>
</evidence>
<name>A0A2G8KSL7_STIJA</name>
<keyword evidence="4" id="KW-1185">Reference proteome</keyword>
<reference evidence="3 4" key="1">
    <citation type="journal article" date="2017" name="PLoS Biol.">
        <title>The sea cucumber genome provides insights into morphological evolution and visceral regeneration.</title>
        <authorList>
            <person name="Zhang X."/>
            <person name="Sun L."/>
            <person name="Yuan J."/>
            <person name="Sun Y."/>
            <person name="Gao Y."/>
            <person name="Zhang L."/>
            <person name="Li S."/>
            <person name="Dai H."/>
            <person name="Hamel J.F."/>
            <person name="Liu C."/>
            <person name="Yu Y."/>
            <person name="Liu S."/>
            <person name="Lin W."/>
            <person name="Guo K."/>
            <person name="Jin S."/>
            <person name="Xu P."/>
            <person name="Storey K.B."/>
            <person name="Huan P."/>
            <person name="Zhang T."/>
            <person name="Zhou Y."/>
            <person name="Zhang J."/>
            <person name="Lin C."/>
            <person name="Li X."/>
            <person name="Xing L."/>
            <person name="Huo D."/>
            <person name="Sun M."/>
            <person name="Wang L."/>
            <person name="Mercier A."/>
            <person name="Li F."/>
            <person name="Yang H."/>
            <person name="Xiang J."/>
        </authorList>
    </citation>
    <scope>NUCLEOTIDE SEQUENCE [LARGE SCALE GENOMIC DNA]</scope>
    <source>
        <strain evidence="3">Shaxun</strain>
        <tissue evidence="3">Muscle</tissue>
    </source>
</reference>
<sequence length="333" mass="37937">MPPKAGKGRGKKLAGKYRNQKRKAEENEDLEVQEDSTESPTRERRGENPRKMSALVQVKLQSGPQRVQSLLSGLKGLLSSLKGLLSSPKSPGIIHLLPILLVTDSPNPWMMKLSQLPPPSLQISPSPSLKWQGKGEKGKGKAQNENPPPGAPYSFTEANEEVIARWVESKKLLYDMKDKQYKDKALRRQLWEGKAAEYGVDYDSIQKWYRTQRTRFSKLREGQPKNKSQKRSGDGLSSGEEEDPILTEEASENDSDRDKFIRRVFGFLKHTSDDTKRIHQLVLRTSWPWLRRVSWLGVTTVPWQTVLQTNPGSPPRSNWLPYTQTSFQDQNSF</sequence>
<feature type="compositionally biased region" description="Acidic residues" evidence="1">
    <location>
        <begin position="26"/>
        <end position="37"/>
    </location>
</feature>
<feature type="compositionally biased region" description="Basic and acidic residues" evidence="1">
    <location>
        <begin position="40"/>
        <end position="50"/>
    </location>
</feature>
<feature type="region of interest" description="Disordered" evidence="1">
    <location>
        <begin position="309"/>
        <end position="333"/>
    </location>
</feature>
<comment type="caution">
    <text evidence="3">The sequence shown here is derived from an EMBL/GenBank/DDBJ whole genome shotgun (WGS) entry which is preliminary data.</text>
</comment>
<feature type="region of interest" description="Disordered" evidence="1">
    <location>
        <begin position="1"/>
        <end position="52"/>
    </location>
</feature>
<dbReference type="EMBL" id="MRZV01000398">
    <property type="protein sequence ID" value="PIK50930.1"/>
    <property type="molecule type" value="Genomic_DNA"/>
</dbReference>
<dbReference type="OrthoDB" id="6153686at2759"/>
<organism evidence="3 4">
    <name type="scientific">Stichopus japonicus</name>
    <name type="common">Sea cucumber</name>
    <dbReference type="NCBI Taxonomy" id="307972"/>
    <lineage>
        <taxon>Eukaryota</taxon>
        <taxon>Metazoa</taxon>
        <taxon>Echinodermata</taxon>
        <taxon>Eleutherozoa</taxon>
        <taxon>Echinozoa</taxon>
        <taxon>Holothuroidea</taxon>
        <taxon>Aspidochirotacea</taxon>
        <taxon>Aspidochirotida</taxon>
        <taxon>Stichopodidae</taxon>
        <taxon>Apostichopus</taxon>
    </lineage>
</organism>
<dbReference type="GO" id="GO:0005634">
    <property type="term" value="C:nucleus"/>
    <property type="evidence" value="ECO:0007669"/>
    <property type="project" value="TreeGrafter"/>
</dbReference>
<protein>
    <recommendedName>
        <fullName evidence="2">MADF domain-containing protein</fullName>
    </recommendedName>
</protein>
<dbReference type="Proteomes" id="UP000230750">
    <property type="component" value="Unassembled WGS sequence"/>
</dbReference>
<dbReference type="PANTHER" id="PTHR12243">
    <property type="entry name" value="MADF DOMAIN TRANSCRIPTION FACTOR"/>
    <property type="match status" value="1"/>
</dbReference>
<evidence type="ECO:0000313" key="4">
    <source>
        <dbReference type="Proteomes" id="UP000230750"/>
    </source>
</evidence>
<feature type="region of interest" description="Disordered" evidence="1">
    <location>
        <begin position="216"/>
        <end position="254"/>
    </location>
</feature>
<feature type="compositionally biased region" description="Basic residues" evidence="1">
    <location>
        <begin position="1"/>
        <end position="21"/>
    </location>
</feature>
<feature type="compositionally biased region" description="Polar residues" evidence="1">
    <location>
        <begin position="320"/>
        <end position="333"/>
    </location>
</feature>
<dbReference type="AlphaFoldDB" id="A0A2G8KSL7"/>
<feature type="region of interest" description="Disordered" evidence="1">
    <location>
        <begin position="120"/>
        <end position="155"/>
    </location>
</feature>